<dbReference type="STRING" id="42514.ENSPNAP00000033702"/>
<dbReference type="Gene3D" id="2.60.40.10">
    <property type="entry name" value="Immunoglobulins"/>
    <property type="match status" value="1"/>
</dbReference>
<dbReference type="OMA" id="TKCYCPG"/>
<feature type="transmembrane region" description="Helical" evidence="1">
    <location>
        <begin position="186"/>
        <end position="210"/>
    </location>
</feature>
<evidence type="ECO:0000256" key="1">
    <source>
        <dbReference type="SAM" id="Phobius"/>
    </source>
</evidence>
<keyword evidence="3" id="KW-1185">Reference proteome</keyword>
<dbReference type="Proteomes" id="UP001501920">
    <property type="component" value="Chromosome 14"/>
</dbReference>
<dbReference type="GeneTree" id="ENSGT00940000162696"/>
<keyword evidence="1" id="KW-0812">Transmembrane</keyword>
<evidence type="ECO:0000313" key="2">
    <source>
        <dbReference type="Ensembl" id="ENSPNAP00000033702.2"/>
    </source>
</evidence>
<dbReference type="AlphaFoldDB" id="A0A3B4EAX5"/>
<reference evidence="2 3" key="1">
    <citation type="submission" date="2020-10" db="EMBL/GenBank/DDBJ databases">
        <title>Pygocentrus nattereri (red-bellied piranha) genome, fPygNat1, primary haplotype.</title>
        <authorList>
            <person name="Myers G."/>
            <person name="Meyer A."/>
            <person name="Karagic N."/>
            <person name="Pippel M."/>
            <person name="Winkler S."/>
            <person name="Tracey A."/>
            <person name="Wood J."/>
            <person name="Formenti G."/>
            <person name="Howe K."/>
            <person name="Fedrigo O."/>
            <person name="Jarvis E.D."/>
        </authorList>
    </citation>
    <scope>NUCLEOTIDE SEQUENCE [LARGE SCALE GENOMIC DNA]</scope>
</reference>
<evidence type="ECO:0000313" key="3">
    <source>
        <dbReference type="Proteomes" id="UP001501920"/>
    </source>
</evidence>
<accession>A0A3B4EAX5</accession>
<organism evidence="2 3">
    <name type="scientific">Pygocentrus nattereri</name>
    <name type="common">Red-bellied piranha</name>
    <dbReference type="NCBI Taxonomy" id="42514"/>
    <lineage>
        <taxon>Eukaryota</taxon>
        <taxon>Metazoa</taxon>
        <taxon>Chordata</taxon>
        <taxon>Craniata</taxon>
        <taxon>Vertebrata</taxon>
        <taxon>Euteleostomi</taxon>
        <taxon>Actinopterygii</taxon>
        <taxon>Neopterygii</taxon>
        <taxon>Teleostei</taxon>
        <taxon>Ostariophysi</taxon>
        <taxon>Characiformes</taxon>
        <taxon>Characoidei</taxon>
        <taxon>Pygocentrus</taxon>
    </lineage>
</organism>
<keyword evidence="1" id="KW-0472">Membrane</keyword>
<reference evidence="2" key="2">
    <citation type="submission" date="2025-08" db="UniProtKB">
        <authorList>
            <consortium name="Ensembl"/>
        </authorList>
    </citation>
    <scope>IDENTIFICATION</scope>
</reference>
<dbReference type="Ensembl" id="ENSPNAT00000024828.2">
    <property type="protein sequence ID" value="ENSPNAP00000033702.2"/>
    <property type="gene ID" value="ENSPNAG00000022512.2"/>
</dbReference>
<sequence>FFFCYNTLYIETTSVWTSQPSLTKTHIIYIGGDYDDYNEETPQPKPNSSLPRLTTARFTPQQCEYDLCVVQDVPCFELSAQTKCYCPGLTGLDQVPESPQLRELKQRASGEVEVYWCAPLSAITHYKVVMDDEDGPVFSESSRNATIQGLKFGSRVCVVAINNAGFSVKNDRSCARFEPQQTSQAALMSGVIMGCVGFLVLLSLAALLLWRRKSCKKAGTLDGEGLRNPSYSASETI</sequence>
<keyword evidence="1" id="KW-1133">Transmembrane helix</keyword>
<reference evidence="2" key="3">
    <citation type="submission" date="2025-09" db="UniProtKB">
        <authorList>
            <consortium name="Ensembl"/>
        </authorList>
    </citation>
    <scope>IDENTIFICATION</scope>
</reference>
<dbReference type="SUPFAM" id="SSF49265">
    <property type="entry name" value="Fibronectin type III"/>
    <property type="match status" value="1"/>
</dbReference>
<dbReference type="InterPro" id="IPR036116">
    <property type="entry name" value="FN3_sf"/>
</dbReference>
<proteinExistence type="predicted"/>
<dbReference type="InterPro" id="IPR013783">
    <property type="entry name" value="Ig-like_fold"/>
</dbReference>
<name>A0A3B4EAX5_PYGNA</name>
<protein>
    <submittedName>
        <fullName evidence="2">Si:ch1073-303k11.2</fullName>
    </submittedName>
</protein>